<organism evidence="2 3">
    <name type="scientific">Lacipirellula parvula</name>
    <dbReference type="NCBI Taxonomy" id="2650471"/>
    <lineage>
        <taxon>Bacteria</taxon>
        <taxon>Pseudomonadati</taxon>
        <taxon>Planctomycetota</taxon>
        <taxon>Planctomycetia</taxon>
        <taxon>Pirellulales</taxon>
        <taxon>Lacipirellulaceae</taxon>
        <taxon>Lacipirellula</taxon>
    </lineage>
</organism>
<dbReference type="InterPro" id="IPR050256">
    <property type="entry name" value="Glycosyltransferase_2"/>
</dbReference>
<sequence length="364" mass="40422">MTANAAALDGDVAAPILRAGAVRPNPPIEGRLPIAAEIAAWREFVGYSSKAASADAPACLACRDPHRNRRWRSTLRPAPPPMPDTTMNAERTTLAAPARDAGYLQRMEANLAIAEQTLNVAYELERAPAIEPVQRTKLAVSVVIPVYNERDTVVELVRRVQAVGIHQEIILVDDFSMDGTRQILVELAREADVRILFHGYNRGKGAALRTGFQQASGDVVLVQDADLEYNPNDLPRLLAPIERGDADVVYGSRFLENATQDKSRTHRFGNWMLTQASNLATGQRLTDMETCYKVFRREVLDQLDLEQNRFGFEPEITAKISQLGYRIMEVPISYDPRSFDEGKKIGLGDAVSAMWCIAKYGGRW</sequence>
<dbReference type="SUPFAM" id="SSF53448">
    <property type="entry name" value="Nucleotide-diphospho-sugar transferases"/>
    <property type="match status" value="1"/>
</dbReference>
<evidence type="ECO:0000259" key="1">
    <source>
        <dbReference type="Pfam" id="PF00535"/>
    </source>
</evidence>
<feature type="domain" description="Glycosyltransferase 2-like" evidence="1">
    <location>
        <begin position="141"/>
        <end position="303"/>
    </location>
</feature>
<gene>
    <name evidence="2" type="ORF">PLANPX_0154</name>
</gene>
<protein>
    <recommendedName>
        <fullName evidence="1">Glycosyltransferase 2-like domain-containing protein</fullName>
    </recommendedName>
</protein>
<dbReference type="InterPro" id="IPR029044">
    <property type="entry name" value="Nucleotide-diphossugar_trans"/>
</dbReference>
<reference evidence="3" key="1">
    <citation type="submission" date="2019-10" db="EMBL/GenBank/DDBJ databases">
        <title>Lacipirellula parvula gen. nov., sp. nov., representing a lineage of planctomycetes widespread in freshwater anoxic habitats, and description of the family Lacipirellulaceae.</title>
        <authorList>
            <person name="Dedysh S.N."/>
            <person name="Kulichevskaya I.S."/>
            <person name="Beletsky A.V."/>
            <person name="Rakitin A.L."/>
            <person name="Mardanov A.V."/>
            <person name="Ivanova A.A."/>
            <person name="Saltykova V.X."/>
            <person name="Rijpstra W.I.C."/>
            <person name="Sinninghe Damste J.S."/>
            <person name="Ravin N.V."/>
        </authorList>
    </citation>
    <scope>NUCLEOTIDE SEQUENCE [LARGE SCALE GENOMIC DNA]</scope>
    <source>
        <strain evidence="3">PX69</strain>
    </source>
</reference>
<dbReference type="CDD" id="cd04179">
    <property type="entry name" value="DPM_DPG-synthase_like"/>
    <property type="match status" value="1"/>
</dbReference>
<dbReference type="PANTHER" id="PTHR48090:SF7">
    <property type="entry name" value="RFBJ PROTEIN"/>
    <property type="match status" value="1"/>
</dbReference>
<evidence type="ECO:0000313" key="2">
    <source>
        <dbReference type="EMBL" id="BBO30542.1"/>
    </source>
</evidence>
<name>A0A5K7X3Z0_9BACT</name>
<dbReference type="Gene3D" id="3.90.550.10">
    <property type="entry name" value="Spore Coat Polysaccharide Biosynthesis Protein SpsA, Chain A"/>
    <property type="match status" value="1"/>
</dbReference>
<dbReference type="InterPro" id="IPR001173">
    <property type="entry name" value="Glyco_trans_2-like"/>
</dbReference>
<dbReference type="Pfam" id="PF00535">
    <property type="entry name" value="Glycos_transf_2"/>
    <property type="match status" value="1"/>
</dbReference>
<proteinExistence type="predicted"/>
<dbReference type="Proteomes" id="UP000326837">
    <property type="component" value="Chromosome"/>
</dbReference>
<accession>A0A5K7X3Z0</accession>
<dbReference type="PANTHER" id="PTHR48090">
    <property type="entry name" value="UNDECAPRENYL-PHOSPHATE 4-DEOXY-4-FORMAMIDO-L-ARABINOSE TRANSFERASE-RELATED"/>
    <property type="match status" value="1"/>
</dbReference>
<dbReference type="AlphaFoldDB" id="A0A5K7X3Z0"/>
<keyword evidence="3" id="KW-1185">Reference proteome</keyword>
<dbReference type="EMBL" id="AP021861">
    <property type="protein sequence ID" value="BBO30542.1"/>
    <property type="molecule type" value="Genomic_DNA"/>
</dbReference>
<dbReference type="KEGG" id="lpav:PLANPX_0154"/>
<evidence type="ECO:0000313" key="3">
    <source>
        <dbReference type="Proteomes" id="UP000326837"/>
    </source>
</evidence>